<keyword evidence="1" id="KW-0472">Membrane</keyword>
<proteinExistence type="predicted"/>
<organism evidence="2 3">
    <name type="scientific">Photobacterium kishitanii</name>
    <dbReference type="NCBI Taxonomy" id="318456"/>
    <lineage>
        <taxon>Bacteria</taxon>
        <taxon>Pseudomonadati</taxon>
        <taxon>Pseudomonadota</taxon>
        <taxon>Gammaproteobacteria</taxon>
        <taxon>Vibrionales</taxon>
        <taxon>Vibrionaceae</taxon>
        <taxon>Photobacterium</taxon>
    </lineage>
</organism>
<dbReference type="RefSeq" id="WP_107288674.1">
    <property type="nucleotide sequence ID" value="NZ_PYNF01000002.1"/>
</dbReference>
<reference evidence="2 3" key="1">
    <citation type="submission" date="2018-01" db="EMBL/GenBank/DDBJ databases">
        <title>Whole genome sequencing of Histamine producing bacteria.</title>
        <authorList>
            <person name="Butler K."/>
        </authorList>
    </citation>
    <scope>NUCLEOTIDE SEQUENCE [LARGE SCALE GENOMIC DNA]</scope>
    <source>
        <strain evidence="2 3">FS-7.2</strain>
    </source>
</reference>
<keyword evidence="1" id="KW-0812">Transmembrane</keyword>
<dbReference type="Proteomes" id="UP000241426">
    <property type="component" value="Unassembled WGS sequence"/>
</dbReference>
<feature type="transmembrane region" description="Helical" evidence="1">
    <location>
        <begin position="53"/>
        <end position="71"/>
    </location>
</feature>
<dbReference type="AlphaFoldDB" id="A0A2T3KMB4"/>
<feature type="transmembrane region" description="Helical" evidence="1">
    <location>
        <begin position="77"/>
        <end position="95"/>
    </location>
</feature>
<evidence type="ECO:0000256" key="1">
    <source>
        <dbReference type="SAM" id="Phobius"/>
    </source>
</evidence>
<evidence type="ECO:0000313" key="3">
    <source>
        <dbReference type="Proteomes" id="UP000241426"/>
    </source>
</evidence>
<dbReference type="EMBL" id="PYNF01000002">
    <property type="protein sequence ID" value="PSV00947.1"/>
    <property type="molecule type" value="Genomic_DNA"/>
</dbReference>
<protein>
    <submittedName>
        <fullName evidence="2">Uncharacterized protein</fullName>
    </submittedName>
</protein>
<keyword evidence="1" id="KW-1133">Transmembrane helix</keyword>
<accession>A0A2T3KMB4</accession>
<gene>
    <name evidence="2" type="ORF">C9J27_02675</name>
</gene>
<evidence type="ECO:0000313" key="2">
    <source>
        <dbReference type="EMBL" id="PSV00947.1"/>
    </source>
</evidence>
<comment type="caution">
    <text evidence="2">The sequence shown here is derived from an EMBL/GenBank/DDBJ whole genome shotgun (WGS) entry which is preliminary data.</text>
</comment>
<sequence>MSDKKTQEIHDKLDDIYGLYIEKLKIEREKLGNEAFEIPTYEDIERGSRKADVIAKLSAMVIGGAPLAVMILPGGSLIGDIAGLAFISIYVFIFSKKRLAELN</sequence>
<name>A0A2T3KMB4_9GAMM</name>